<dbReference type="GO" id="GO:0019867">
    <property type="term" value="C:outer membrane"/>
    <property type="evidence" value="ECO:0007669"/>
    <property type="project" value="InterPro"/>
</dbReference>
<evidence type="ECO:0000313" key="4">
    <source>
        <dbReference type="EMBL" id="MBD3325267.1"/>
    </source>
</evidence>
<protein>
    <submittedName>
        <fullName evidence="4">BamA/TamA family outer membrane protein</fullName>
    </submittedName>
</protein>
<evidence type="ECO:0000259" key="3">
    <source>
        <dbReference type="Pfam" id="PF01103"/>
    </source>
</evidence>
<dbReference type="Gene3D" id="2.40.160.50">
    <property type="entry name" value="membrane protein fhac: a member of the omp85/tpsb transporter family"/>
    <property type="match status" value="1"/>
</dbReference>
<evidence type="ECO:0000256" key="1">
    <source>
        <dbReference type="ARBA" id="ARBA00004370"/>
    </source>
</evidence>
<evidence type="ECO:0000256" key="2">
    <source>
        <dbReference type="ARBA" id="ARBA00023136"/>
    </source>
</evidence>
<name>A0A9D5JWM5_9BACT</name>
<keyword evidence="2" id="KW-0472">Membrane</keyword>
<dbReference type="Proteomes" id="UP000649604">
    <property type="component" value="Unassembled WGS sequence"/>
</dbReference>
<comment type="caution">
    <text evidence="4">The sequence shown here is derived from an EMBL/GenBank/DDBJ whole genome shotgun (WGS) entry which is preliminary data.</text>
</comment>
<organism evidence="4 5">
    <name type="scientific">candidate division KSB3 bacterium</name>
    <dbReference type="NCBI Taxonomy" id="2044937"/>
    <lineage>
        <taxon>Bacteria</taxon>
        <taxon>candidate division KSB3</taxon>
    </lineage>
</organism>
<accession>A0A9D5JWM5</accession>
<dbReference type="InterPro" id="IPR000184">
    <property type="entry name" value="Bac_surfAg_D15"/>
</dbReference>
<feature type="domain" description="Bacterial surface antigen (D15)" evidence="3">
    <location>
        <begin position="4"/>
        <end position="113"/>
    </location>
</feature>
<proteinExistence type="predicted"/>
<dbReference type="EMBL" id="WJJP01000386">
    <property type="protein sequence ID" value="MBD3325267.1"/>
    <property type="molecule type" value="Genomic_DNA"/>
</dbReference>
<dbReference type="Pfam" id="PF01103">
    <property type="entry name" value="Omp85"/>
    <property type="match status" value="1"/>
</dbReference>
<sequence length="115" mass="13236">FFLRGYEENSITGHRFALGTVEYRFPIWFPQRGIGKGMIFWDSIVGTAFYEIGNAWEQETSLSEFRDSVGAELRINAGFQYNLLPVTFRLGFAQGLDEDEGESQVFFTIGLNFWL</sequence>
<comment type="subcellular location">
    <subcellularLocation>
        <location evidence="1">Membrane</location>
    </subcellularLocation>
</comment>
<dbReference type="AlphaFoldDB" id="A0A9D5JWM5"/>
<feature type="non-terminal residue" evidence="4">
    <location>
        <position position="1"/>
    </location>
</feature>
<reference evidence="4" key="1">
    <citation type="submission" date="2019-11" db="EMBL/GenBank/DDBJ databases">
        <title>Microbial mats filling the niche in hypersaline microbial mats.</title>
        <authorList>
            <person name="Wong H.L."/>
            <person name="Macleod F.I."/>
            <person name="White R.A. III"/>
            <person name="Burns B.P."/>
        </authorList>
    </citation>
    <scope>NUCLEOTIDE SEQUENCE</scope>
    <source>
        <strain evidence="4">Rbin_158</strain>
    </source>
</reference>
<gene>
    <name evidence="4" type="ORF">GF339_11825</name>
</gene>
<evidence type="ECO:0000313" key="5">
    <source>
        <dbReference type="Proteomes" id="UP000649604"/>
    </source>
</evidence>